<dbReference type="GO" id="GO:0097367">
    <property type="term" value="F:carbohydrate derivative binding"/>
    <property type="evidence" value="ECO:0007669"/>
    <property type="project" value="InterPro"/>
</dbReference>
<dbReference type="InterPro" id="IPR001347">
    <property type="entry name" value="SIS_dom"/>
</dbReference>
<dbReference type="GO" id="GO:1901135">
    <property type="term" value="P:carbohydrate derivative metabolic process"/>
    <property type="evidence" value="ECO:0007669"/>
    <property type="project" value="InterPro"/>
</dbReference>
<dbReference type="SFLD" id="SFLDG01129">
    <property type="entry name" value="C1.5:_HAD__Beta-PGM__Phosphata"/>
    <property type="match status" value="1"/>
</dbReference>
<dbReference type="eggNOG" id="COG0279">
    <property type="taxonomic scope" value="Bacteria"/>
</dbReference>
<reference evidence="3" key="1">
    <citation type="journal article" date="2013" name="Genome Announc.">
        <title>First genome sequence of a syntrophic acetate-oxidizing bacterium, Tepidanaerobacter acetatoxydans strain Re1.</title>
        <authorList>
            <person name="Manzoor S."/>
            <person name="Bongcam-Rudloff E."/>
            <person name="Schnurer A."/>
            <person name="Muller B."/>
        </authorList>
    </citation>
    <scope>NUCLEOTIDE SEQUENCE [LARGE SCALE GENOMIC DNA]</scope>
    <source>
        <strain evidence="3">Re1</strain>
    </source>
</reference>
<dbReference type="Pfam" id="PF00702">
    <property type="entry name" value="Hydrolase"/>
    <property type="match status" value="1"/>
</dbReference>
<gene>
    <name evidence="2" type="ordered locus">TEPIRE1_0778</name>
</gene>
<dbReference type="InterPro" id="IPR050099">
    <property type="entry name" value="SIS_GmhA/DiaA_subfam"/>
</dbReference>
<proteinExistence type="predicted"/>
<dbReference type="InterPro" id="IPR046348">
    <property type="entry name" value="SIS_dom_sf"/>
</dbReference>
<dbReference type="PROSITE" id="PS51464">
    <property type="entry name" value="SIS"/>
    <property type="match status" value="1"/>
</dbReference>
<accession>L0RX57</accession>
<dbReference type="RefSeq" id="WP_013777828.1">
    <property type="nucleotide sequence ID" value="NC_015519.1"/>
</dbReference>
<keyword evidence="3" id="KW-1185">Reference proteome</keyword>
<dbReference type="PANTHER" id="PTHR30390:SF8">
    <property type="entry name" value="SUGAR ISOMERASE (SIS)"/>
    <property type="match status" value="1"/>
</dbReference>
<dbReference type="CDD" id="cd05006">
    <property type="entry name" value="SIS_GmhA"/>
    <property type="match status" value="1"/>
</dbReference>
<dbReference type="SFLD" id="SFLDS00003">
    <property type="entry name" value="Haloacid_Dehalogenase"/>
    <property type="match status" value="1"/>
</dbReference>
<dbReference type="AlphaFoldDB" id="F4LWK3"/>
<dbReference type="PANTHER" id="PTHR30390">
    <property type="entry name" value="SEDOHEPTULOSE 7-PHOSPHATE ISOMERASE / DNAA INITIATOR-ASSOCIATING FACTOR FOR REPLICATION INITIATION"/>
    <property type="match status" value="1"/>
</dbReference>
<dbReference type="OrthoDB" id="9781311at2"/>
<dbReference type="EMBL" id="HF563609">
    <property type="protein sequence ID" value="CCP25481.1"/>
    <property type="molecule type" value="Genomic_DNA"/>
</dbReference>
<dbReference type="KEGG" id="tep:TepRe1_0718"/>
<keyword evidence="2" id="KW-0378">Hydrolase</keyword>
<dbReference type="Pfam" id="PF13580">
    <property type="entry name" value="SIS_2"/>
    <property type="match status" value="1"/>
</dbReference>
<dbReference type="eggNOG" id="COG0546">
    <property type="taxonomic scope" value="Bacteria"/>
</dbReference>
<protein>
    <submittedName>
        <fullName evidence="2">Haloacid dehalogenase domain protein hydrolase</fullName>
    </submittedName>
</protein>
<dbReference type="GO" id="GO:0016787">
    <property type="term" value="F:hydrolase activity"/>
    <property type="evidence" value="ECO:0007669"/>
    <property type="project" value="UniProtKB-KW"/>
</dbReference>
<feature type="domain" description="SIS" evidence="1">
    <location>
        <begin position="37"/>
        <end position="197"/>
    </location>
</feature>
<dbReference type="InterPro" id="IPR023214">
    <property type="entry name" value="HAD_sf"/>
</dbReference>
<evidence type="ECO:0000313" key="2">
    <source>
        <dbReference type="EMBL" id="CCP25481.1"/>
    </source>
</evidence>
<dbReference type="Gene3D" id="3.40.50.10490">
    <property type="entry name" value="Glucose-6-phosphate isomerase like protein, domain 1"/>
    <property type="match status" value="1"/>
</dbReference>
<dbReference type="HOGENOM" id="CLU_585150_0_0_9"/>
<dbReference type="InterPro" id="IPR036412">
    <property type="entry name" value="HAD-like_sf"/>
</dbReference>
<dbReference type="SUPFAM" id="SSF53697">
    <property type="entry name" value="SIS domain"/>
    <property type="match status" value="1"/>
</dbReference>
<dbReference type="PATRIC" id="fig|1209989.3.peg.859"/>
<dbReference type="SUPFAM" id="SSF56784">
    <property type="entry name" value="HAD-like"/>
    <property type="match status" value="1"/>
</dbReference>
<dbReference type="STRING" id="1209989.TepRe1_0718"/>
<accession>F4LWK3</accession>
<organism evidence="2 3">
    <name type="scientific">Tepidanaerobacter acetatoxydans (strain DSM 21804 / JCM 16047 / Re1)</name>
    <dbReference type="NCBI Taxonomy" id="1209989"/>
    <lineage>
        <taxon>Bacteria</taxon>
        <taxon>Bacillati</taxon>
        <taxon>Bacillota</taxon>
        <taxon>Clostridia</taxon>
        <taxon>Thermosediminibacterales</taxon>
        <taxon>Tepidanaerobacteraceae</taxon>
        <taxon>Tepidanaerobacter</taxon>
    </lineage>
</organism>
<sequence>MENHVSCDYNGSPQPEEYARQVSNALLSTDFDILRAIADEILLSKDLDRFIFTAGNGGSAATASHAINDLMKGCRVWGREGFSSICLNDSNAVITCLSNDFSYDDAYSILLRTIGRRGDLLIVFSGSGNSPNIIKVCQTARKMGMTVIGFGGRDGGRMKSLCDLCLIAPTYSMEQIEDLHMFYIHSLICTLREKLKNVWDIEVISYPSGEIPECAIFDFDGTVSLLREGWRSIMCEYFTDELLTCPKAPEKDNAKVIVTDFIDRLTGKQTFFQCLELCKIVKKYGGVPKEPMEYKKEYLYRLMKHIQSRLDYLKDGGNPAAYLVPGVKDTLIALNEMGIKCYLTSGTDEVDVLKETGLLGVSNMFESIHGATDSNSILCSKEQVLKNLIEKKSVKGNRLISFGDGYVEILLTKNVGGYAVAVASNETLKDTSVNQWKRQRLLEAGADCVIPDFTNTSRLLKFILGKR</sequence>
<name>F4LWK3_TEPAE</name>
<evidence type="ECO:0000259" key="1">
    <source>
        <dbReference type="PROSITE" id="PS51464"/>
    </source>
</evidence>
<dbReference type="Proteomes" id="UP000010802">
    <property type="component" value="Chromosome"/>
</dbReference>
<dbReference type="KEGG" id="tae:TepiRe1_0778"/>
<evidence type="ECO:0000313" key="3">
    <source>
        <dbReference type="Proteomes" id="UP000010802"/>
    </source>
</evidence>
<dbReference type="Gene3D" id="3.40.50.1000">
    <property type="entry name" value="HAD superfamily/HAD-like"/>
    <property type="match status" value="1"/>
</dbReference>
<dbReference type="InterPro" id="IPR035461">
    <property type="entry name" value="GmhA/DiaA"/>
</dbReference>